<proteinExistence type="predicted"/>
<keyword evidence="1" id="KW-1133">Transmembrane helix</keyword>
<dbReference type="EMBL" id="MT141584">
    <property type="protein sequence ID" value="QJA68085.1"/>
    <property type="molecule type" value="Genomic_DNA"/>
</dbReference>
<name>A0A6M3JFY9_9ZZZZ</name>
<evidence type="ECO:0000256" key="1">
    <source>
        <dbReference type="SAM" id="Phobius"/>
    </source>
</evidence>
<accession>A0A6M3JFY9</accession>
<keyword evidence="1" id="KW-0472">Membrane</keyword>
<protein>
    <submittedName>
        <fullName evidence="2">Uncharacterized protein</fullName>
    </submittedName>
</protein>
<organism evidence="2">
    <name type="scientific">viral metagenome</name>
    <dbReference type="NCBI Taxonomy" id="1070528"/>
    <lineage>
        <taxon>unclassified sequences</taxon>
        <taxon>metagenomes</taxon>
        <taxon>organismal metagenomes</taxon>
    </lineage>
</organism>
<sequence>MPDIERRVEYTEIIERLARIEERFIAVDKRVNGTMDEIKHHIENSRPRNVALIGTLVTILVFLINFSYGLGQTKKQIEINTIKLEKLK</sequence>
<gene>
    <name evidence="2" type="ORF">MM415A08854_0010</name>
</gene>
<keyword evidence="1" id="KW-0812">Transmembrane</keyword>
<feature type="transmembrane region" description="Helical" evidence="1">
    <location>
        <begin position="50"/>
        <end position="70"/>
    </location>
</feature>
<reference evidence="2" key="1">
    <citation type="submission" date="2020-03" db="EMBL/GenBank/DDBJ databases">
        <title>The deep terrestrial virosphere.</title>
        <authorList>
            <person name="Holmfeldt K."/>
            <person name="Nilsson E."/>
            <person name="Simone D."/>
            <person name="Lopez-Fernandez M."/>
            <person name="Wu X."/>
            <person name="de Brujin I."/>
            <person name="Lundin D."/>
            <person name="Andersson A."/>
            <person name="Bertilsson S."/>
            <person name="Dopson M."/>
        </authorList>
    </citation>
    <scope>NUCLEOTIDE SEQUENCE</scope>
    <source>
        <strain evidence="2">MM415A08854</strain>
    </source>
</reference>
<dbReference type="AlphaFoldDB" id="A0A6M3JFY9"/>
<evidence type="ECO:0000313" key="2">
    <source>
        <dbReference type="EMBL" id="QJA68085.1"/>
    </source>
</evidence>